<reference evidence="2 3" key="1">
    <citation type="submission" date="2011-11" db="EMBL/GenBank/DDBJ databases">
        <title>The Genome Sequence of Dialister succinatiphilus YIT 11850.</title>
        <authorList>
            <consortium name="The Broad Institute Genome Sequencing Platform"/>
            <person name="Earl A."/>
            <person name="Ward D."/>
            <person name="Feldgarden M."/>
            <person name="Gevers D."/>
            <person name="Morotomi M."/>
            <person name="Young S.K."/>
            <person name="Zeng Q."/>
            <person name="Gargeya S."/>
            <person name="Fitzgerald M."/>
            <person name="Haas B."/>
            <person name="Abouelleil A."/>
            <person name="Alvarado L."/>
            <person name="Arachchi H.M."/>
            <person name="Berlin A."/>
            <person name="Brown A."/>
            <person name="Chapman S.B."/>
            <person name="Dunbar C."/>
            <person name="Gearin G."/>
            <person name="Goldberg J."/>
            <person name="Griggs A."/>
            <person name="Gujja S."/>
            <person name="Heiman D."/>
            <person name="Howarth C."/>
            <person name="Lui A."/>
            <person name="MacDonald P.J.P."/>
            <person name="Montmayeur A."/>
            <person name="Murphy C."/>
            <person name="Neiman D."/>
            <person name="Pearson M."/>
            <person name="Priest M."/>
            <person name="Roberts A."/>
            <person name="Saif S."/>
            <person name="Shea T."/>
            <person name="Sisk P."/>
            <person name="Stolte C."/>
            <person name="Sykes S."/>
            <person name="Wortman J."/>
            <person name="Nusbaum C."/>
            <person name="Birren B."/>
        </authorList>
    </citation>
    <scope>NUCLEOTIDE SEQUENCE [LARGE SCALE GENOMIC DNA]</scope>
    <source>
        <strain evidence="2 3">YIT 11850</strain>
    </source>
</reference>
<proteinExistence type="predicted"/>
<name>H1D3C0_9FIRM</name>
<feature type="compositionally biased region" description="Polar residues" evidence="1">
    <location>
        <begin position="183"/>
        <end position="195"/>
    </location>
</feature>
<dbReference type="STRING" id="742743.HMPREF9453_02108"/>
<evidence type="ECO:0000313" key="3">
    <source>
        <dbReference type="Proteomes" id="UP000003277"/>
    </source>
</evidence>
<accession>H1D3C0</accession>
<comment type="caution">
    <text evidence="2">The sequence shown here is derived from an EMBL/GenBank/DDBJ whole genome shotgun (WGS) entry which is preliminary data.</text>
</comment>
<organism evidence="2 3">
    <name type="scientific">Dialister succinatiphilus YIT 11850</name>
    <dbReference type="NCBI Taxonomy" id="742743"/>
    <lineage>
        <taxon>Bacteria</taxon>
        <taxon>Bacillati</taxon>
        <taxon>Bacillota</taxon>
        <taxon>Negativicutes</taxon>
        <taxon>Veillonellales</taxon>
        <taxon>Veillonellaceae</taxon>
        <taxon>Dialister</taxon>
    </lineage>
</organism>
<dbReference type="Proteomes" id="UP000003277">
    <property type="component" value="Unassembled WGS sequence"/>
</dbReference>
<evidence type="ECO:0000313" key="2">
    <source>
        <dbReference type="EMBL" id="EHO61971.1"/>
    </source>
</evidence>
<keyword evidence="3" id="KW-1185">Reference proteome</keyword>
<sequence length="204" mass="22820">MNESVLPRRHKKPISQRPCPPLFKGWARALRAGRGQPKAVYKTCGEAAPQLSGLKGPSNLRTLRTFGARGPVPLWCLRHHLPPASGGTIKVGNPSSQPTASAVPLFYTAAKPPPQPSGPKASSNLRTLRPRGRSILRTFPSEPFEPFEPSHRRCVQWRSRAPLFFKICGVSRHHHPRPERPSNLRTLRTLGTKSRQPSRRRRVH</sequence>
<protein>
    <submittedName>
        <fullName evidence="2">Uncharacterized protein</fullName>
    </submittedName>
</protein>
<dbReference type="EMBL" id="ADLT01000082">
    <property type="protein sequence ID" value="EHO61971.1"/>
    <property type="molecule type" value="Genomic_DNA"/>
</dbReference>
<dbReference type="AlphaFoldDB" id="H1D3C0"/>
<evidence type="ECO:0000256" key="1">
    <source>
        <dbReference type="SAM" id="MobiDB-lite"/>
    </source>
</evidence>
<feature type="region of interest" description="Disordered" evidence="1">
    <location>
        <begin position="172"/>
        <end position="204"/>
    </location>
</feature>
<gene>
    <name evidence="2" type="ORF">HMPREF9453_02108</name>
</gene>
<dbReference type="HOGENOM" id="CLU_1341480_0_0_9"/>